<keyword evidence="3" id="KW-0808">Transferase</keyword>
<dbReference type="GO" id="GO:0008360">
    <property type="term" value="P:regulation of cell shape"/>
    <property type="evidence" value="ECO:0007669"/>
    <property type="project" value="UniProtKB-UniRule"/>
</dbReference>
<protein>
    <submittedName>
        <fullName evidence="9">L,D-transpeptidase family protein</fullName>
    </submittedName>
</protein>
<keyword evidence="4 7" id="KW-0133">Cell shape</keyword>
<keyword evidence="5 7" id="KW-0573">Peptidoglycan synthesis</keyword>
<keyword evidence="6 7" id="KW-0961">Cell wall biogenesis/degradation</keyword>
<dbReference type="GO" id="GO:0009252">
    <property type="term" value="P:peptidoglycan biosynthetic process"/>
    <property type="evidence" value="ECO:0007669"/>
    <property type="project" value="UniProtKB-UniPathway"/>
</dbReference>
<feature type="active site" description="Nucleophile" evidence="7">
    <location>
        <position position="409"/>
    </location>
</feature>
<dbReference type="EMBL" id="CP065592">
    <property type="protein sequence ID" value="QPQ56289.1"/>
    <property type="molecule type" value="Genomic_DNA"/>
</dbReference>
<dbReference type="Gene3D" id="1.10.101.10">
    <property type="entry name" value="PGBD-like superfamily/PGBD"/>
    <property type="match status" value="1"/>
</dbReference>
<sequence>MLGFSLAAALAATAACDSGTTSSGGAAAQTAPQAVRPEELRAAVSDPDVRAFYEARQWQAAWNEEQGAALTKAVGEAPRHGLAAASFLDEKAAAGGAAAREAALTKAALHYADALAHGVVDPKSIADVYTLERPKVDVAKGLNGAITNGQVAQWLASLAPQDAEYKALSDAYLGYVKRAVQEKRQPIPEGAALKAGGSDPRVPAIAAALRSSGFLNEDVEGNRYTPALAQAVGRMQAAYGLKADGVLGASTLAVLNGGATERARTLAINLERRRWLAREAPATRIDVNTAATFLSYLRDGQEVDRRRVVVGQPGWETPRLGSPIVRLIANPPWRVPESIQEDELAGKSQDYLRRNKFSFEGGQLVQAAGPTSALGQVKFDMDNDQAIYLHDTPAKALFNEDERHRSHGCIRVQDAIGFARLIAEQQGKLQDFDKGLGTGKETAIDLPQRIPVRLLYHTAYVENGQVRFSPDAYGWDDMLAEKLGMEKRTRAANRVHSIDVGP</sequence>
<comment type="similarity">
    <text evidence="2">Belongs to the YkuD family.</text>
</comment>
<dbReference type="InterPro" id="IPR005490">
    <property type="entry name" value="LD_TPept_cat_dom"/>
</dbReference>
<gene>
    <name evidence="9" type="ORF">IC614_07455</name>
</gene>
<dbReference type="Gene3D" id="2.40.440.10">
    <property type="entry name" value="L,D-transpeptidase catalytic domain-like"/>
    <property type="match status" value="1"/>
</dbReference>
<dbReference type="Pfam" id="PF01471">
    <property type="entry name" value="PG_binding_1"/>
    <property type="match status" value="1"/>
</dbReference>
<dbReference type="AlphaFoldDB" id="A0A7T2LN63"/>
<dbReference type="UniPathway" id="UPA00219"/>
<dbReference type="InterPro" id="IPR036366">
    <property type="entry name" value="PGBDSf"/>
</dbReference>
<dbReference type="InterPro" id="IPR002477">
    <property type="entry name" value="Peptidoglycan-bd-like"/>
</dbReference>
<evidence type="ECO:0000256" key="7">
    <source>
        <dbReference type="PROSITE-ProRule" id="PRU01373"/>
    </source>
</evidence>
<dbReference type="Pfam" id="PF20142">
    <property type="entry name" value="Scaffold"/>
    <property type="match status" value="1"/>
</dbReference>
<evidence type="ECO:0000256" key="4">
    <source>
        <dbReference type="ARBA" id="ARBA00022960"/>
    </source>
</evidence>
<dbReference type="InterPro" id="IPR052905">
    <property type="entry name" value="LD-transpeptidase_YkuD-like"/>
</dbReference>
<dbReference type="PANTHER" id="PTHR41533">
    <property type="entry name" value="L,D-TRANSPEPTIDASE HI_1667-RELATED"/>
    <property type="match status" value="1"/>
</dbReference>
<dbReference type="PROSITE" id="PS52029">
    <property type="entry name" value="LD_TPASE"/>
    <property type="match status" value="1"/>
</dbReference>
<dbReference type="GO" id="GO:0004180">
    <property type="term" value="F:carboxypeptidase activity"/>
    <property type="evidence" value="ECO:0007669"/>
    <property type="project" value="UniProtKB-ARBA"/>
</dbReference>
<evidence type="ECO:0000313" key="10">
    <source>
        <dbReference type="Proteomes" id="UP000594873"/>
    </source>
</evidence>
<dbReference type="GO" id="GO:0071555">
    <property type="term" value="P:cell wall organization"/>
    <property type="evidence" value="ECO:0007669"/>
    <property type="project" value="UniProtKB-UniRule"/>
</dbReference>
<dbReference type="InterPro" id="IPR045380">
    <property type="entry name" value="LD_TPept_scaffold_dom"/>
</dbReference>
<evidence type="ECO:0000256" key="3">
    <source>
        <dbReference type="ARBA" id="ARBA00022679"/>
    </source>
</evidence>
<reference evidence="9 10" key="1">
    <citation type="submission" date="2020-11" db="EMBL/GenBank/DDBJ databases">
        <title>Genome seq and assembly of Sphingosinicella sp.</title>
        <authorList>
            <person name="Chhetri G."/>
        </authorList>
    </citation>
    <scope>NUCLEOTIDE SEQUENCE [LARGE SCALE GENOMIC DNA]</scope>
    <source>
        <strain evidence="9 10">UDD2</strain>
    </source>
</reference>
<dbReference type="SUPFAM" id="SSF141523">
    <property type="entry name" value="L,D-transpeptidase catalytic domain-like"/>
    <property type="match status" value="1"/>
</dbReference>
<dbReference type="Proteomes" id="UP000594873">
    <property type="component" value="Chromosome"/>
</dbReference>
<dbReference type="Pfam" id="PF03734">
    <property type="entry name" value="YkuD"/>
    <property type="match status" value="1"/>
</dbReference>
<comment type="pathway">
    <text evidence="1 7">Cell wall biogenesis; peptidoglycan biosynthesis.</text>
</comment>
<evidence type="ECO:0000313" key="9">
    <source>
        <dbReference type="EMBL" id="QPQ56289.1"/>
    </source>
</evidence>
<dbReference type="SUPFAM" id="SSF47090">
    <property type="entry name" value="PGBD-like"/>
    <property type="match status" value="1"/>
</dbReference>
<dbReference type="InterPro" id="IPR038063">
    <property type="entry name" value="Transpep_catalytic_dom"/>
</dbReference>
<accession>A0A7T2LN63</accession>
<evidence type="ECO:0000256" key="1">
    <source>
        <dbReference type="ARBA" id="ARBA00004752"/>
    </source>
</evidence>
<dbReference type="GO" id="GO:0016740">
    <property type="term" value="F:transferase activity"/>
    <property type="evidence" value="ECO:0007669"/>
    <property type="project" value="UniProtKB-KW"/>
</dbReference>
<proteinExistence type="inferred from homology"/>
<dbReference type="InterPro" id="IPR036365">
    <property type="entry name" value="PGBD-like_sf"/>
</dbReference>
<evidence type="ECO:0000256" key="2">
    <source>
        <dbReference type="ARBA" id="ARBA00005992"/>
    </source>
</evidence>
<evidence type="ECO:0000259" key="8">
    <source>
        <dbReference type="PROSITE" id="PS52029"/>
    </source>
</evidence>
<name>A0A7T2LN63_9SPHN</name>
<keyword evidence="10" id="KW-1185">Reference proteome</keyword>
<feature type="active site" description="Proton donor/acceptor" evidence="7">
    <location>
        <position position="390"/>
    </location>
</feature>
<organism evidence="9 10">
    <name type="scientific">Allosphingosinicella flava</name>
    <dbReference type="NCBI Taxonomy" id="2771430"/>
    <lineage>
        <taxon>Bacteria</taxon>
        <taxon>Pseudomonadati</taxon>
        <taxon>Pseudomonadota</taxon>
        <taxon>Alphaproteobacteria</taxon>
        <taxon>Sphingomonadales</taxon>
        <taxon>Sphingomonadaceae</taxon>
        <taxon>Allosphingosinicella</taxon>
    </lineage>
</organism>
<dbReference type="PANTHER" id="PTHR41533:SF2">
    <property type="entry name" value="BLR7131 PROTEIN"/>
    <property type="match status" value="1"/>
</dbReference>
<evidence type="ECO:0000256" key="5">
    <source>
        <dbReference type="ARBA" id="ARBA00022984"/>
    </source>
</evidence>
<dbReference type="KEGG" id="sflv:IC614_07455"/>
<evidence type="ECO:0000256" key="6">
    <source>
        <dbReference type="ARBA" id="ARBA00023316"/>
    </source>
</evidence>
<feature type="domain" description="L,D-TPase catalytic" evidence="8">
    <location>
        <begin position="283"/>
        <end position="432"/>
    </location>
</feature>
<dbReference type="CDD" id="cd16913">
    <property type="entry name" value="YkuD_like"/>
    <property type="match status" value="1"/>
</dbReference>